<evidence type="ECO:0000256" key="9">
    <source>
        <dbReference type="ARBA" id="ARBA00022833"/>
    </source>
</evidence>
<protein>
    <recommendedName>
        <fullName evidence="16">DNA helicase RecQ</fullName>
        <ecNumber evidence="16">5.6.2.4</ecNumber>
    </recommendedName>
</protein>
<evidence type="ECO:0000256" key="7">
    <source>
        <dbReference type="ARBA" id="ARBA00022801"/>
    </source>
</evidence>
<dbReference type="NCBIfam" id="TIGR01389">
    <property type="entry name" value="recQ"/>
    <property type="match status" value="1"/>
</dbReference>
<evidence type="ECO:0000259" key="18">
    <source>
        <dbReference type="PROSITE" id="PS51192"/>
    </source>
</evidence>
<keyword evidence="10" id="KW-0067">ATP-binding</keyword>
<dbReference type="SMART" id="SM00490">
    <property type="entry name" value="HELICc"/>
    <property type="match status" value="1"/>
</dbReference>
<dbReference type="InterPro" id="IPR004589">
    <property type="entry name" value="DNA_helicase_ATP-dep_RecQ"/>
</dbReference>
<dbReference type="PANTHER" id="PTHR13710:SF105">
    <property type="entry name" value="ATP-DEPENDENT DNA HELICASE Q1"/>
    <property type="match status" value="1"/>
</dbReference>
<keyword evidence="4" id="KW-0479">Metal-binding</keyword>
<dbReference type="SUPFAM" id="SSF47819">
    <property type="entry name" value="HRDC-like"/>
    <property type="match status" value="1"/>
</dbReference>
<dbReference type="InterPro" id="IPR036388">
    <property type="entry name" value="WH-like_DNA-bd_sf"/>
</dbReference>
<dbReference type="SMART" id="SM00487">
    <property type="entry name" value="DEXDc"/>
    <property type="match status" value="1"/>
</dbReference>
<evidence type="ECO:0000259" key="19">
    <source>
        <dbReference type="PROSITE" id="PS51194"/>
    </source>
</evidence>
<dbReference type="GO" id="GO:0003677">
    <property type="term" value="F:DNA binding"/>
    <property type="evidence" value="ECO:0007669"/>
    <property type="project" value="UniProtKB-KW"/>
</dbReference>
<gene>
    <name evidence="20" type="primary">recQ_2</name>
    <name evidence="20" type="ORF">BN1048_00161</name>
</gene>
<dbReference type="EMBL" id="CCSE01000001">
    <property type="protein sequence ID" value="CDZ99042.1"/>
    <property type="molecule type" value="Genomic_DNA"/>
</dbReference>
<evidence type="ECO:0000256" key="6">
    <source>
        <dbReference type="ARBA" id="ARBA00022763"/>
    </source>
</evidence>
<keyword evidence="13" id="KW-0234">DNA repair</keyword>
<evidence type="ECO:0000256" key="14">
    <source>
        <dbReference type="ARBA" id="ARBA00023235"/>
    </source>
</evidence>
<dbReference type="Gene3D" id="1.10.150.80">
    <property type="entry name" value="HRDC domain"/>
    <property type="match status" value="1"/>
</dbReference>
<dbReference type="AlphaFoldDB" id="A0A078M0W5"/>
<dbReference type="OrthoDB" id="9763310at2"/>
<proteinExistence type="inferred from homology"/>
<evidence type="ECO:0000313" key="20">
    <source>
        <dbReference type="EMBL" id="CDZ99042.1"/>
    </source>
</evidence>
<dbReference type="SMART" id="SM00956">
    <property type="entry name" value="RQC"/>
    <property type="match status" value="1"/>
</dbReference>
<dbReference type="InterPro" id="IPR002121">
    <property type="entry name" value="HRDC_dom"/>
</dbReference>
<dbReference type="GO" id="GO:0030894">
    <property type="term" value="C:replisome"/>
    <property type="evidence" value="ECO:0007669"/>
    <property type="project" value="TreeGrafter"/>
</dbReference>
<dbReference type="GO" id="GO:0009378">
    <property type="term" value="F:four-way junction helicase activity"/>
    <property type="evidence" value="ECO:0007669"/>
    <property type="project" value="TreeGrafter"/>
</dbReference>
<dbReference type="STRING" id="1461582.BN1048_00161"/>
<dbReference type="GO" id="GO:0016787">
    <property type="term" value="F:hydrolase activity"/>
    <property type="evidence" value="ECO:0007669"/>
    <property type="project" value="UniProtKB-KW"/>
</dbReference>
<dbReference type="InterPro" id="IPR032284">
    <property type="entry name" value="RecQ_Zn-bd"/>
</dbReference>
<evidence type="ECO:0000256" key="2">
    <source>
        <dbReference type="ARBA" id="ARBA00001947"/>
    </source>
</evidence>
<name>A0A078M0W5_9STAP</name>
<reference evidence="20 21" key="1">
    <citation type="submission" date="2014-07" db="EMBL/GenBank/DDBJ databases">
        <authorList>
            <person name="Urmite Genomes Urmite Genomes"/>
        </authorList>
    </citation>
    <scope>NUCLEOTIDE SEQUENCE [LARGE SCALE GENOMIC DNA]</scope>
    <source>
        <strain evidence="20 21">13MG44_air</strain>
    </source>
</reference>
<keyword evidence="11" id="KW-0238">DNA-binding</keyword>
<feature type="domain" description="Helicase C-terminal" evidence="19">
    <location>
        <begin position="211"/>
        <end position="366"/>
    </location>
</feature>
<dbReference type="GO" id="GO:0043590">
    <property type="term" value="C:bacterial nucleoid"/>
    <property type="evidence" value="ECO:0007669"/>
    <property type="project" value="TreeGrafter"/>
</dbReference>
<evidence type="ECO:0000256" key="11">
    <source>
        <dbReference type="ARBA" id="ARBA00023125"/>
    </source>
</evidence>
<comment type="cofactor">
    <cofactor evidence="2">
        <name>Zn(2+)</name>
        <dbReference type="ChEBI" id="CHEBI:29105"/>
    </cofactor>
</comment>
<evidence type="ECO:0000259" key="17">
    <source>
        <dbReference type="PROSITE" id="PS50967"/>
    </source>
</evidence>
<keyword evidence="12" id="KW-0233">DNA recombination</keyword>
<keyword evidence="14" id="KW-0413">Isomerase</keyword>
<evidence type="ECO:0000256" key="1">
    <source>
        <dbReference type="ARBA" id="ARBA00001946"/>
    </source>
</evidence>
<keyword evidence="8 20" id="KW-0347">Helicase</keyword>
<dbReference type="SMART" id="SM00341">
    <property type="entry name" value="HRDC"/>
    <property type="match status" value="1"/>
</dbReference>
<dbReference type="GO" id="GO:0043138">
    <property type="term" value="F:3'-5' DNA helicase activity"/>
    <property type="evidence" value="ECO:0007669"/>
    <property type="project" value="UniProtKB-EC"/>
</dbReference>
<dbReference type="InterPro" id="IPR018982">
    <property type="entry name" value="RQC_domain"/>
</dbReference>
<dbReference type="InterPro" id="IPR011545">
    <property type="entry name" value="DEAD/DEAH_box_helicase_dom"/>
</dbReference>
<evidence type="ECO:0000256" key="3">
    <source>
        <dbReference type="ARBA" id="ARBA00005446"/>
    </source>
</evidence>
<dbReference type="InterPro" id="IPR036390">
    <property type="entry name" value="WH_DNA-bd_sf"/>
</dbReference>
<accession>A0A078M0W5</accession>
<dbReference type="HOGENOM" id="CLU_001103_14_3_9"/>
<dbReference type="Pfam" id="PF00570">
    <property type="entry name" value="HRDC"/>
    <property type="match status" value="1"/>
</dbReference>
<evidence type="ECO:0000256" key="5">
    <source>
        <dbReference type="ARBA" id="ARBA00022741"/>
    </source>
</evidence>
<dbReference type="GO" id="GO:0006281">
    <property type="term" value="P:DNA repair"/>
    <property type="evidence" value="ECO:0007669"/>
    <property type="project" value="UniProtKB-KW"/>
</dbReference>
<dbReference type="GO" id="GO:0005524">
    <property type="term" value="F:ATP binding"/>
    <property type="evidence" value="ECO:0007669"/>
    <property type="project" value="UniProtKB-KW"/>
</dbReference>
<comment type="similarity">
    <text evidence="3">Belongs to the helicase family. RecQ subfamily.</text>
</comment>
<feature type="domain" description="Helicase ATP-binding" evidence="18">
    <location>
        <begin position="22"/>
        <end position="191"/>
    </location>
</feature>
<dbReference type="InterPro" id="IPR010997">
    <property type="entry name" value="HRDC-like_sf"/>
</dbReference>
<dbReference type="Pfam" id="PF00270">
    <property type="entry name" value="DEAD"/>
    <property type="match status" value="1"/>
</dbReference>
<dbReference type="EC" id="5.6.2.4" evidence="16"/>
<dbReference type="GO" id="GO:0009432">
    <property type="term" value="P:SOS response"/>
    <property type="evidence" value="ECO:0007669"/>
    <property type="project" value="UniProtKB-UniRule"/>
</dbReference>
<keyword evidence="7" id="KW-0378">Hydrolase</keyword>
<dbReference type="Pfam" id="PF00271">
    <property type="entry name" value="Helicase_C"/>
    <property type="match status" value="1"/>
</dbReference>
<dbReference type="PROSITE" id="PS51192">
    <property type="entry name" value="HELICASE_ATP_BIND_1"/>
    <property type="match status" value="1"/>
</dbReference>
<dbReference type="Pfam" id="PF16124">
    <property type="entry name" value="RecQ_Zn_bind"/>
    <property type="match status" value="1"/>
</dbReference>
<feature type="domain" description="HRDC" evidence="17">
    <location>
        <begin position="515"/>
        <end position="595"/>
    </location>
</feature>
<dbReference type="InterPro" id="IPR044876">
    <property type="entry name" value="HRDC_dom_sf"/>
</dbReference>
<keyword evidence="9" id="KW-0862">Zinc</keyword>
<keyword evidence="5" id="KW-0547">Nucleotide-binding</keyword>
<dbReference type="GO" id="GO:0046872">
    <property type="term" value="F:metal ion binding"/>
    <property type="evidence" value="ECO:0007669"/>
    <property type="project" value="UniProtKB-KW"/>
</dbReference>
<dbReference type="NCBIfam" id="TIGR00614">
    <property type="entry name" value="recQ_fam"/>
    <property type="match status" value="1"/>
</dbReference>
<evidence type="ECO:0000256" key="12">
    <source>
        <dbReference type="ARBA" id="ARBA00023172"/>
    </source>
</evidence>
<dbReference type="GO" id="GO:0006260">
    <property type="term" value="P:DNA replication"/>
    <property type="evidence" value="ECO:0007669"/>
    <property type="project" value="InterPro"/>
</dbReference>
<dbReference type="InterPro" id="IPR014001">
    <property type="entry name" value="Helicase_ATP-bd"/>
</dbReference>
<evidence type="ECO:0000313" key="21">
    <source>
        <dbReference type="Proteomes" id="UP000044136"/>
    </source>
</evidence>
<keyword evidence="21" id="KW-1185">Reference proteome</keyword>
<evidence type="ECO:0000256" key="13">
    <source>
        <dbReference type="ARBA" id="ARBA00023204"/>
    </source>
</evidence>
<dbReference type="FunFam" id="3.40.50.300:FF:001389">
    <property type="entry name" value="ATP-dependent DNA helicase RecQ"/>
    <property type="match status" value="1"/>
</dbReference>
<dbReference type="PANTHER" id="PTHR13710">
    <property type="entry name" value="DNA HELICASE RECQ FAMILY MEMBER"/>
    <property type="match status" value="1"/>
</dbReference>
<sequence>MEAILKEYFGYEKFRYGQQEIIENILAGDNALGILPTGSGKSLCYQIPGLMFEGTTLVISPLISLMQDQVDSLKRRGISAECINSTMAKRDLNDVMGRLVRGELQFLYVAPERFNNEEFKTAVRHAEIPFVAFDEAHCISKWGHDFRPSYQSIIPELKALLPDVQIIAVTATATEEVEENIQELLNIKNNAVFKTSVRRDNLKLSVNGTYQREQFILSYIKERLEQSGIIYVSTRAEVEKLSVYLTDNNIENVIYHGGLGKKERNDNQQKFVSDEVKIVIATNAFGMGIDKPDIRYIIHFNLPGDLESYYQEIGRAGRDSRPSDCILLSTQRDVNLQQFFIDRATATDQYKDHMREKLDLMLQYNKTSKCLSSFIVKYFNHDEYVEACGQCSSCLSAERTEPMTSEARLILELVQETDGQLSKELVIQVLRGENADNIVARGLDSQERFGVLDSYRTSDVNHLVEELIMRGYVHCAGNRMHLVEKSLDILNRKVKLYTVPYRKHYNERVNVSTDSSPNEILYDKLLSTRKNLADKHKLDEDAIFTDQILKEFAKKMPQSKQDMMHIQGVGNYKLKHYCPYFLEEIREHGGSGVTSG</sequence>
<dbReference type="GO" id="GO:0005737">
    <property type="term" value="C:cytoplasm"/>
    <property type="evidence" value="ECO:0007669"/>
    <property type="project" value="TreeGrafter"/>
</dbReference>
<evidence type="ECO:0000256" key="8">
    <source>
        <dbReference type="ARBA" id="ARBA00022806"/>
    </source>
</evidence>
<dbReference type="Gene3D" id="1.10.10.10">
    <property type="entry name" value="Winged helix-like DNA-binding domain superfamily/Winged helix DNA-binding domain"/>
    <property type="match status" value="1"/>
</dbReference>
<comment type="cofactor">
    <cofactor evidence="1">
        <name>Mg(2+)</name>
        <dbReference type="ChEBI" id="CHEBI:18420"/>
    </cofactor>
</comment>
<evidence type="ECO:0000256" key="4">
    <source>
        <dbReference type="ARBA" id="ARBA00022723"/>
    </source>
</evidence>
<dbReference type="Proteomes" id="UP000044136">
    <property type="component" value="Unassembled WGS sequence"/>
</dbReference>
<dbReference type="eggNOG" id="COG0514">
    <property type="taxonomic scope" value="Bacteria"/>
</dbReference>
<dbReference type="Gene3D" id="3.40.50.300">
    <property type="entry name" value="P-loop containing nucleotide triphosphate hydrolases"/>
    <property type="match status" value="2"/>
</dbReference>
<dbReference type="GO" id="GO:0006310">
    <property type="term" value="P:DNA recombination"/>
    <property type="evidence" value="ECO:0007669"/>
    <property type="project" value="UniProtKB-UniRule"/>
</dbReference>
<dbReference type="SUPFAM" id="SSF52540">
    <property type="entry name" value="P-loop containing nucleoside triphosphate hydrolases"/>
    <property type="match status" value="1"/>
</dbReference>
<dbReference type="PROSITE" id="PS51194">
    <property type="entry name" value="HELICASE_CTER"/>
    <property type="match status" value="1"/>
</dbReference>
<dbReference type="InterPro" id="IPR027417">
    <property type="entry name" value="P-loop_NTPase"/>
</dbReference>
<dbReference type="InterPro" id="IPR001650">
    <property type="entry name" value="Helicase_C-like"/>
</dbReference>
<organism evidence="20 21">
    <name type="scientific">Jeotgalicoccus saudimassiliensis</name>
    <dbReference type="NCBI Taxonomy" id="1461582"/>
    <lineage>
        <taxon>Bacteria</taxon>
        <taxon>Bacillati</taxon>
        <taxon>Bacillota</taxon>
        <taxon>Bacilli</taxon>
        <taxon>Bacillales</taxon>
        <taxon>Staphylococcaceae</taxon>
        <taxon>Jeotgalicoccus</taxon>
    </lineage>
</organism>
<keyword evidence="6" id="KW-0227">DNA damage</keyword>
<dbReference type="InterPro" id="IPR006293">
    <property type="entry name" value="DNA_helicase_ATP-dep_RecQ_bac"/>
</dbReference>
<evidence type="ECO:0000256" key="10">
    <source>
        <dbReference type="ARBA" id="ARBA00022840"/>
    </source>
</evidence>
<dbReference type="Pfam" id="PF09382">
    <property type="entry name" value="RQC"/>
    <property type="match status" value="1"/>
</dbReference>
<dbReference type="RefSeq" id="WP_035807479.1">
    <property type="nucleotide sequence ID" value="NZ_CCSE01000001.1"/>
</dbReference>
<evidence type="ECO:0000256" key="16">
    <source>
        <dbReference type="NCBIfam" id="TIGR01389"/>
    </source>
</evidence>
<dbReference type="PROSITE" id="PS50967">
    <property type="entry name" value="HRDC"/>
    <property type="match status" value="1"/>
</dbReference>
<dbReference type="CDD" id="cd17920">
    <property type="entry name" value="DEXHc_RecQ"/>
    <property type="match status" value="1"/>
</dbReference>
<dbReference type="SUPFAM" id="SSF46785">
    <property type="entry name" value="Winged helix' DNA-binding domain"/>
    <property type="match status" value="1"/>
</dbReference>
<evidence type="ECO:0000256" key="15">
    <source>
        <dbReference type="ARBA" id="ARBA00034617"/>
    </source>
</evidence>
<comment type="catalytic activity">
    <reaction evidence="15">
        <text>Couples ATP hydrolysis with the unwinding of duplex DNA by translocating in the 3'-5' direction.</text>
        <dbReference type="EC" id="5.6.2.4"/>
    </reaction>
</comment>